<dbReference type="InterPro" id="IPR029030">
    <property type="entry name" value="Caspase-like_dom_sf"/>
</dbReference>
<feature type="domain" description="Peptidase C14 caspase" evidence="1">
    <location>
        <begin position="7"/>
        <end position="254"/>
    </location>
</feature>
<dbReference type="Gene3D" id="3.40.50.1460">
    <property type="match status" value="1"/>
</dbReference>
<reference evidence="2" key="1">
    <citation type="submission" date="2020-09" db="EMBL/GenBank/DDBJ databases">
        <title>Rhizobia associated with sainfoin plants.</title>
        <authorList>
            <person name="Asharfi S."/>
            <person name="Kuzmanovic N."/>
            <person name="Bunk B."/>
            <person name="Sproeer C."/>
            <person name="Becker M."/>
            <person name="Thuenen T."/>
        </authorList>
    </citation>
    <scope>NUCLEOTIDE SEQUENCE</scope>
    <source>
        <strain evidence="2">OM4</strain>
        <plasmid evidence="2">pOM4</plasmid>
    </source>
</reference>
<dbReference type="SUPFAM" id="SSF52129">
    <property type="entry name" value="Caspase-like"/>
    <property type="match status" value="1"/>
</dbReference>
<geneLocation type="plasmid" evidence="2 3">
    <name>pOM4</name>
</geneLocation>
<proteinExistence type="predicted"/>
<keyword evidence="3" id="KW-1185">Reference proteome</keyword>
<organism evidence="2 3">
    <name type="scientific">Mesorhizobium onobrychidis</name>
    <dbReference type="NCBI Taxonomy" id="2775404"/>
    <lineage>
        <taxon>Bacteria</taxon>
        <taxon>Pseudomonadati</taxon>
        <taxon>Pseudomonadota</taxon>
        <taxon>Alphaproteobacteria</taxon>
        <taxon>Hyphomicrobiales</taxon>
        <taxon>Phyllobacteriaceae</taxon>
        <taxon>Mesorhizobium</taxon>
    </lineage>
</organism>
<dbReference type="RefSeq" id="WP_258124192.1">
    <property type="nucleotide sequence ID" value="NZ_CP062230.1"/>
</dbReference>
<gene>
    <name evidence="2" type="ORF">IHQ72_36165</name>
</gene>
<dbReference type="InterPro" id="IPR011600">
    <property type="entry name" value="Pept_C14_caspase"/>
</dbReference>
<name>A0ABY5R813_9HYPH</name>
<sequence length="337" mass="36384">MPKRPTHYALVIGINDYPGYGSRRTLQGAVRDATRFKDWLCDTTIGGGLDPANCELIVSSDNPVRPIHEEIDNALERIVTAAAAAGGPAERLYFYFSGHGLSMDTHNVALCLANWSGMRRHAALSSHQYLEYLKQCSPFREVIVFLDCCRIRQGGVIGRASELGCAVPVDGAGAKRHLIGYATEFGDTAFEAPDTTDDEVRGHFTEVLLAALSGAAARPAGGVTAAALQEYLEKNVQLVAKASNHKQIAQVPSDLPGHTLFGSAKPIANCTIRFSAARQGQILLEDPDLTPVHQADVTTAPWTLGLRPGLYCLTEIGTGTQYNFRFQPVPGFNDVTF</sequence>
<evidence type="ECO:0000313" key="3">
    <source>
        <dbReference type="Proteomes" id="UP001058098"/>
    </source>
</evidence>
<evidence type="ECO:0000259" key="1">
    <source>
        <dbReference type="Pfam" id="PF00656"/>
    </source>
</evidence>
<protein>
    <submittedName>
        <fullName evidence="2">Caspase family protein</fullName>
    </submittedName>
</protein>
<accession>A0ABY5R813</accession>
<keyword evidence="2" id="KW-0614">Plasmid</keyword>
<evidence type="ECO:0000313" key="2">
    <source>
        <dbReference type="EMBL" id="UVC19339.1"/>
    </source>
</evidence>
<dbReference type="Proteomes" id="UP001058098">
    <property type="component" value="Plasmid pOM4"/>
</dbReference>
<dbReference type="Pfam" id="PF00656">
    <property type="entry name" value="Peptidase_C14"/>
    <property type="match status" value="1"/>
</dbReference>
<dbReference type="EMBL" id="CP062230">
    <property type="protein sequence ID" value="UVC19339.1"/>
    <property type="molecule type" value="Genomic_DNA"/>
</dbReference>